<evidence type="ECO:0000313" key="2">
    <source>
        <dbReference type="Proteomes" id="UP000187209"/>
    </source>
</evidence>
<dbReference type="AlphaFoldDB" id="A0A1R2CA43"/>
<name>A0A1R2CA43_9CILI</name>
<dbReference type="EMBL" id="MPUH01000223">
    <property type="protein sequence ID" value="OMJ85878.1"/>
    <property type="molecule type" value="Genomic_DNA"/>
</dbReference>
<dbReference type="Proteomes" id="UP000187209">
    <property type="component" value="Unassembled WGS sequence"/>
</dbReference>
<gene>
    <name evidence="1" type="ORF">SteCoe_12720</name>
</gene>
<evidence type="ECO:0000313" key="1">
    <source>
        <dbReference type="EMBL" id="OMJ85878.1"/>
    </source>
</evidence>
<reference evidence="1 2" key="1">
    <citation type="submission" date="2016-11" db="EMBL/GenBank/DDBJ databases">
        <title>The macronuclear genome of Stentor coeruleus: a giant cell with tiny introns.</title>
        <authorList>
            <person name="Slabodnick M."/>
            <person name="Ruby J.G."/>
            <person name="Reiff S.B."/>
            <person name="Swart E.C."/>
            <person name="Gosai S."/>
            <person name="Prabakaran S."/>
            <person name="Witkowska E."/>
            <person name="Larue G.E."/>
            <person name="Fisher S."/>
            <person name="Freeman R.M."/>
            <person name="Gunawardena J."/>
            <person name="Chu W."/>
            <person name="Stover N.A."/>
            <person name="Gregory B.D."/>
            <person name="Nowacki M."/>
            <person name="Derisi J."/>
            <person name="Roy S.W."/>
            <person name="Marshall W.F."/>
            <person name="Sood P."/>
        </authorList>
    </citation>
    <scope>NUCLEOTIDE SEQUENCE [LARGE SCALE GENOMIC DNA]</scope>
    <source>
        <strain evidence="1">WM001</strain>
    </source>
</reference>
<comment type="caution">
    <text evidence="1">The sequence shown here is derived from an EMBL/GenBank/DDBJ whole genome shotgun (WGS) entry which is preliminary data.</text>
</comment>
<organism evidence="1 2">
    <name type="scientific">Stentor coeruleus</name>
    <dbReference type="NCBI Taxonomy" id="5963"/>
    <lineage>
        <taxon>Eukaryota</taxon>
        <taxon>Sar</taxon>
        <taxon>Alveolata</taxon>
        <taxon>Ciliophora</taxon>
        <taxon>Postciliodesmatophora</taxon>
        <taxon>Heterotrichea</taxon>
        <taxon>Heterotrichida</taxon>
        <taxon>Stentoridae</taxon>
        <taxon>Stentor</taxon>
    </lineage>
</organism>
<keyword evidence="2" id="KW-1185">Reference proteome</keyword>
<proteinExistence type="predicted"/>
<accession>A0A1R2CA43</accession>
<protein>
    <submittedName>
        <fullName evidence="1">Uncharacterized protein</fullName>
    </submittedName>
</protein>
<sequence length="249" mass="29046">MSYRSNSPSQDLTKLSPRLNCPKKLTILLSDCNKLQNSLVETWAKASKNSLTSKHIVKGLKQSLDNDPQNDLFRKEFENYRKKKPPKKEPKVSEVQKKIDSILRSPKINEKFPLKGSEYRNFPLESERLYINTDEIITKEARIILENNKRKFGEHFPKEIMLYENALMKKHKKFLPVLCKSREKIPDVLSIKPLRNVSGTVSQMALPAVTSRGLIDEEKDIFSTIFMENKRIIRKIPAYKYVMHKNKNL</sequence>